<evidence type="ECO:0000313" key="2">
    <source>
        <dbReference type="Proteomes" id="UP000251431"/>
    </source>
</evidence>
<gene>
    <name evidence="1" type="ORF">NCTC7582_02118</name>
</gene>
<evidence type="ECO:0000313" key="1">
    <source>
        <dbReference type="EMBL" id="SPT99184.1"/>
    </source>
</evidence>
<dbReference type="AlphaFoldDB" id="A0A2X0XJ97"/>
<reference evidence="1 2" key="1">
    <citation type="submission" date="2018-06" db="EMBL/GenBank/DDBJ databases">
        <authorList>
            <consortium name="Pathogen Informatics"/>
            <person name="Doyle S."/>
        </authorList>
    </citation>
    <scope>NUCLEOTIDE SEQUENCE [LARGE SCALE GENOMIC DNA]</scope>
    <source>
        <strain evidence="1 2">NCTC7582</strain>
    </source>
</reference>
<name>A0A2X0XJ97_9BACI</name>
<protein>
    <submittedName>
        <fullName evidence="1">Uncharacterized protein</fullName>
    </submittedName>
</protein>
<proteinExistence type="predicted"/>
<sequence length="120" mass="13886">MTRDYLMKELDQLISNRTYDFYSGTPYAKEVAIPEAIEGIKELIKESSDESYNSHGLNLKIIALLEDYKESVKDEIEEYEDYPSTMDMDSEDTGLKGNELSLNSNYEILSFIEELKTNVY</sequence>
<dbReference type="RefSeq" id="WP_112117253.1">
    <property type="nucleotide sequence ID" value="NZ_UAQE01000001.1"/>
</dbReference>
<organism evidence="1 2">
    <name type="scientific">Lysinibacillus capsici</name>
    <dbReference type="NCBI Taxonomy" id="2115968"/>
    <lineage>
        <taxon>Bacteria</taxon>
        <taxon>Bacillati</taxon>
        <taxon>Bacillota</taxon>
        <taxon>Bacilli</taxon>
        <taxon>Bacillales</taxon>
        <taxon>Bacillaceae</taxon>
        <taxon>Lysinibacillus</taxon>
    </lineage>
</organism>
<dbReference type="Proteomes" id="UP000251431">
    <property type="component" value="Unassembled WGS sequence"/>
</dbReference>
<dbReference type="EMBL" id="UAQE01000001">
    <property type="protein sequence ID" value="SPT99184.1"/>
    <property type="molecule type" value="Genomic_DNA"/>
</dbReference>
<accession>A0A2X0XJ97</accession>